<proteinExistence type="predicted"/>
<name>A0ACC2MI49_PERAE</name>
<reference evidence="1 2" key="1">
    <citation type="journal article" date="2022" name="Hortic Res">
        <title>A haplotype resolved chromosomal level avocado genome allows analysis of novel avocado genes.</title>
        <authorList>
            <person name="Nath O."/>
            <person name="Fletcher S.J."/>
            <person name="Hayward A."/>
            <person name="Shaw L.M."/>
            <person name="Masouleh A.K."/>
            <person name="Furtado A."/>
            <person name="Henry R.J."/>
            <person name="Mitter N."/>
        </authorList>
    </citation>
    <scope>NUCLEOTIDE SEQUENCE [LARGE SCALE GENOMIC DNA]</scope>
    <source>
        <strain evidence="2">cv. Hass</strain>
    </source>
</reference>
<gene>
    <name evidence="1" type="ORF">MRB53_006762</name>
</gene>
<sequence>MNSMDKHIMTYRWKGGILEHYLGKTEKVEVISKELIKPSSPTPLQLRSFKLSLLDQFAPPVYIPILFCYTGKDGDNLLQSYQVPQKLKASLSKTLAIFYPLAGRIKDDDTIDCNDEGDEILDARVKIQLFEFLKKPNVEVLDQLVPGDILCTRSGAEDVPLAIQVNSFECGGVVIGVRLSHKIVDGVAMVEFINKWAATARGTNEEAMDVTLVSASLFSPRFSVLGYMLPISETVVMRQLVLDAYAIAAVRARATGHPTLRPHPPTRVEVVSALIWRCFMKAKNEKGPATVSVSTHAVNLRGRTVPPVQHSCFGNLWALAVTKGVAISESYGDMQGCLENELRESIRAIDSDFIEELKGPDEAIKAHEGMKNKAENYLDRDIHVCTFSSWCRFPFYEVDFGWGKPTRVSCCTIPINNLAIFIDRRCDDGMEAWVNMEADDMARFEQDQELLSFVSIP</sequence>
<organism evidence="1 2">
    <name type="scientific">Persea americana</name>
    <name type="common">Avocado</name>
    <dbReference type="NCBI Taxonomy" id="3435"/>
    <lineage>
        <taxon>Eukaryota</taxon>
        <taxon>Viridiplantae</taxon>
        <taxon>Streptophyta</taxon>
        <taxon>Embryophyta</taxon>
        <taxon>Tracheophyta</taxon>
        <taxon>Spermatophyta</taxon>
        <taxon>Magnoliopsida</taxon>
        <taxon>Magnoliidae</taxon>
        <taxon>Laurales</taxon>
        <taxon>Lauraceae</taxon>
        <taxon>Persea</taxon>
    </lineage>
</organism>
<accession>A0ACC2MI49</accession>
<evidence type="ECO:0000313" key="1">
    <source>
        <dbReference type="EMBL" id="KAJ8645014.1"/>
    </source>
</evidence>
<protein>
    <submittedName>
        <fullName evidence="1">Uncharacterized protein</fullName>
    </submittedName>
</protein>
<dbReference type="EMBL" id="CM056810">
    <property type="protein sequence ID" value="KAJ8645014.1"/>
    <property type="molecule type" value="Genomic_DNA"/>
</dbReference>
<comment type="caution">
    <text evidence="1">The sequence shown here is derived from an EMBL/GenBank/DDBJ whole genome shotgun (WGS) entry which is preliminary data.</text>
</comment>
<evidence type="ECO:0000313" key="2">
    <source>
        <dbReference type="Proteomes" id="UP001234297"/>
    </source>
</evidence>
<dbReference type="Proteomes" id="UP001234297">
    <property type="component" value="Chromosome 2"/>
</dbReference>
<keyword evidence="2" id="KW-1185">Reference proteome</keyword>